<reference evidence="2" key="2">
    <citation type="submission" date="2015-01" db="EMBL/GenBank/DDBJ databases">
        <title>Evolutionary Origins and Diversification of the Mycorrhizal Mutualists.</title>
        <authorList>
            <consortium name="DOE Joint Genome Institute"/>
            <consortium name="Mycorrhizal Genomics Consortium"/>
            <person name="Kohler A."/>
            <person name="Kuo A."/>
            <person name="Nagy L.G."/>
            <person name="Floudas D."/>
            <person name="Copeland A."/>
            <person name="Barry K.W."/>
            <person name="Cichocki N."/>
            <person name="Veneault-Fourrey C."/>
            <person name="LaButti K."/>
            <person name="Lindquist E.A."/>
            <person name="Lipzen A."/>
            <person name="Lundell T."/>
            <person name="Morin E."/>
            <person name="Murat C."/>
            <person name="Riley R."/>
            <person name="Ohm R."/>
            <person name="Sun H."/>
            <person name="Tunlid A."/>
            <person name="Henrissat B."/>
            <person name="Grigoriev I.V."/>
            <person name="Hibbett D.S."/>
            <person name="Martin F."/>
        </authorList>
    </citation>
    <scope>NUCLEOTIDE SEQUENCE [LARGE SCALE GENOMIC DNA]</scope>
    <source>
        <strain evidence="2">UH-Slu-Lm8-n1</strain>
    </source>
</reference>
<name>A0A0D0BPV0_9AGAM</name>
<keyword evidence="2" id="KW-1185">Reference proteome</keyword>
<evidence type="ECO:0000313" key="2">
    <source>
        <dbReference type="Proteomes" id="UP000054485"/>
    </source>
</evidence>
<evidence type="ECO:0000313" key="1">
    <source>
        <dbReference type="EMBL" id="KIK47757.1"/>
    </source>
</evidence>
<dbReference type="InParanoid" id="A0A0D0BPV0"/>
<sequence length="75" mass="8239">MASRGFCVCPHVNWAALILNGFSDADADVPVMNLEQIGRRAILKVSVSEEAIVIPWRSWPDVPLSLKSKEPSVYG</sequence>
<protein>
    <submittedName>
        <fullName evidence="1">Uncharacterized protein</fullName>
    </submittedName>
</protein>
<gene>
    <name evidence="1" type="ORF">CY34DRAFT_193819</name>
</gene>
<reference evidence="1 2" key="1">
    <citation type="submission" date="2014-04" db="EMBL/GenBank/DDBJ databases">
        <authorList>
            <consortium name="DOE Joint Genome Institute"/>
            <person name="Kuo A."/>
            <person name="Ruytinx J."/>
            <person name="Rineau F."/>
            <person name="Colpaert J."/>
            <person name="Kohler A."/>
            <person name="Nagy L.G."/>
            <person name="Floudas D."/>
            <person name="Copeland A."/>
            <person name="Barry K.W."/>
            <person name="Cichocki N."/>
            <person name="Veneault-Fourrey C."/>
            <person name="LaButti K."/>
            <person name="Lindquist E.A."/>
            <person name="Lipzen A."/>
            <person name="Lundell T."/>
            <person name="Morin E."/>
            <person name="Murat C."/>
            <person name="Sun H."/>
            <person name="Tunlid A."/>
            <person name="Henrissat B."/>
            <person name="Grigoriev I.V."/>
            <person name="Hibbett D.S."/>
            <person name="Martin F."/>
            <person name="Nordberg H.P."/>
            <person name="Cantor M.N."/>
            <person name="Hua S.X."/>
        </authorList>
    </citation>
    <scope>NUCLEOTIDE SEQUENCE [LARGE SCALE GENOMIC DNA]</scope>
    <source>
        <strain evidence="1 2">UH-Slu-Lm8-n1</strain>
    </source>
</reference>
<dbReference type="AlphaFoldDB" id="A0A0D0BPV0"/>
<proteinExistence type="predicted"/>
<dbReference type="EMBL" id="KN835144">
    <property type="protein sequence ID" value="KIK47757.1"/>
    <property type="molecule type" value="Genomic_DNA"/>
</dbReference>
<organism evidence="1 2">
    <name type="scientific">Suillus luteus UH-Slu-Lm8-n1</name>
    <dbReference type="NCBI Taxonomy" id="930992"/>
    <lineage>
        <taxon>Eukaryota</taxon>
        <taxon>Fungi</taxon>
        <taxon>Dikarya</taxon>
        <taxon>Basidiomycota</taxon>
        <taxon>Agaricomycotina</taxon>
        <taxon>Agaricomycetes</taxon>
        <taxon>Agaricomycetidae</taxon>
        <taxon>Boletales</taxon>
        <taxon>Suillineae</taxon>
        <taxon>Suillaceae</taxon>
        <taxon>Suillus</taxon>
    </lineage>
</organism>
<dbReference type="Proteomes" id="UP000054485">
    <property type="component" value="Unassembled WGS sequence"/>
</dbReference>
<dbReference type="HOGENOM" id="CLU_2672738_0_0_1"/>
<accession>A0A0D0BPV0</accession>